<proteinExistence type="predicted"/>
<dbReference type="Proteomes" id="UP000433050">
    <property type="component" value="Unassembled WGS sequence"/>
</dbReference>
<gene>
    <name evidence="2" type="ORF">STARVERO_00646</name>
</gene>
<dbReference type="InterPro" id="IPR011740">
    <property type="entry name" value="DUF2460"/>
</dbReference>
<evidence type="ECO:0000259" key="1">
    <source>
        <dbReference type="Pfam" id="PF09343"/>
    </source>
</evidence>
<feature type="domain" description="DUF2460" evidence="1">
    <location>
        <begin position="35"/>
        <end position="242"/>
    </location>
</feature>
<accession>A0A5S9NEY4</accession>
<organism evidence="2 3">
    <name type="scientific">Starkeya nomas</name>
    <dbReference type="NCBI Taxonomy" id="2666134"/>
    <lineage>
        <taxon>Bacteria</taxon>
        <taxon>Pseudomonadati</taxon>
        <taxon>Pseudomonadota</taxon>
        <taxon>Alphaproteobacteria</taxon>
        <taxon>Hyphomicrobiales</taxon>
        <taxon>Xanthobacteraceae</taxon>
        <taxon>Starkeya</taxon>
    </lineage>
</organism>
<dbReference type="AlphaFoldDB" id="A0A5S9NEY4"/>
<evidence type="ECO:0000313" key="3">
    <source>
        <dbReference type="Proteomes" id="UP000433050"/>
    </source>
</evidence>
<sequence length="243" mass="26051">MSDRRGAFAMAPFLARLEISIHLPELRVADMPGFHETLFPLDIALGAAGGPERATEIVTTLTGREERNTRLAHSRRRWDAGYGVKSLAQLSGVVAFFEERRGRLHGFRWRDRLDHSSAAPGSAPTPFDQPIGIGDGARMVFALAKTYGGAHAPYVRPVAKPVAGSVRVAVNGAERTAGAHFTADPTSGAVSFLAGHAPPAGASVTAGFLFDVPVRFDTDFLEVNLTAFEAGEIPRIPILEIRI</sequence>
<reference evidence="2 3" key="1">
    <citation type="submission" date="2019-12" db="EMBL/GenBank/DDBJ databases">
        <authorList>
            <person name="Reyes-Prieto M."/>
        </authorList>
    </citation>
    <scope>NUCLEOTIDE SEQUENCE [LARGE SCALE GENOMIC DNA]</scope>
    <source>
        <strain evidence="2">HF14-78462</strain>
    </source>
</reference>
<dbReference type="Pfam" id="PF09343">
    <property type="entry name" value="DUF2460"/>
    <property type="match status" value="1"/>
</dbReference>
<evidence type="ECO:0000313" key="2">
    <source>
        <dbReference type="EMBL" id="CAA0088188.1"/>
    </source>
</evidence>
<protein>
    <recommendedName>
        <fullName evidence="1">DUF2460 domain-containing protein</fullName>
    </recommendedName>
</protein>
<name>A0A5S9NEY4_9HYPH</name>
<keyword evidence="3" id="KW-1185">Reference proteome</keyword>
<dbReference type="EMBL" id="CACSAS010000001">
    <property type="protein sequence ID" value="CAA0088188.1"/>
    <property type="molecule type" value="Genomic_DNA"/>
</dbReference>
<dbReference type="NCBIfam" id="TIGR02217">
    <property type="entry name" value="chp_TIGR02217"/>
    <property type="match status" value="1"/>
</dbReference>